<accession>A0A8E2FBN2</accession>
<dbReference type="EMBL" id="KV748642">
    <property type="protein sequence ID" value="OCL13973.1"/>
    <property type="molecule type" value="Genomic_DNA"/>
</dbReference>
<dbReference type="AlphaFoldDB" id="A0A8E2FBN2"/>
<keyword evidence="2" id="KW-1185">Reference proteome</keyword>
<organism evidence="1 2">
    <name type="scientific">Glonium stellatum</name>
    <dbReference type="NCBI Taxonomy" id="574774"/>
    <lineage>
        <taxon>Eukaryota</taxon>
        <taxon>Fungi</taxon>
        <taxon>Dikarya</taxon>
        <taxon>Ascomycota</taxon>
        <taxon>Pezizomycotina</taxon>
        <taxon>Dothideomycetes</taxon>
        <taxon>Pleosporomycetidae</taxon>
        <taxon>Gloniales</taxon>
        <taxon>Gloniaceae</taxon>
        <taxon>Glonium</taxon>
    </lineage>
</organism>
<dbReference type="OrthoDB" id="2818246at2759"/>
<reference evidence="1 2" key="1">
    <citation type="journal article" date="2016" name="Nat. Commun.">
        <title>Ectomycorrhizal ecology is imprinted in the genome of the dominant symbiotic fungus Cenococcum geophilum.</title>
        <authorList>
            <consortium name="DOE Joint Genome Institute"/>
            <person name="Peter M."/>
            <person name="Kohler A."/>
            <person name="Ohm R.A."/>
            <person name="Kuo A."/>
            <person name="Krutzmann J."/>
            <person name="Morin E."/>
            <person name="Arend M."/>
            <person name="Barry K.W."/>
            <person name="Binder M."/>
            <person name="Choi C."/>
            <person name="Clum A."/>
            <person name="Copeland A."/>
            <person name="Grisel N."/>
            <person name="Haridas S."/>
            <person name="Kipfer T."/>
            <person name="LaButti K."/>
            <person name="Lindquist E."/>
            <person name="Lipzen A."/>
            <person name="Maire R."/>
            <person name="Meier B."/>
            <person name="Mihaltcheva S."/>
            <person name="Molinier V."/>
            <person name="Murat C."/>
            <person name="Poggeler S."/>
            <person name="Quandt C.A."/>
            <person name="Sperisen C."/>
            <person name="Tritt A."/>
            <person name="Tisserant E."/>
            <person name="Crous P.W."/>
            <person name="Henrissat B."/>
            <person name="Nehls U."/>
            <person name="Egli S."/>
            <person name="Spatafora J.W."/>
            <person name="Grigoriev I.V."/>
            <person name="Martin F.M."/>
        </authorList>
    </citation>
    <scope>NUCLEOTIDE SEQUENCE [LARGE SCALE GENOMIC DNA]</scope>
    <source>
        <strain evidence="1 2">CBS 207.34</strain>
    </source>
</reference>
<evidence type="ECO:0000313" key="2">
    <source>
        <dbReference type="Proteomes" id="UP000250140"/>
    </source>
</evidence>
<protein>
    <submittedName>
        <fullName evidence="1">Uncharacterized protein</fullName>
    </submittedName>
</protein>
<dbReference type="Proteomes" id="UP000250140">
    <property type="component" value="Unassembled WGS sequence"/>
</dbReference>
<name>A0A8E2FBN2_9PEZI</name>
<gene>
    <name evidence="1" type="ORF">AOQ84DRAFT_394752</name>
</gene>
<sequence length="174" mass="19415">MAADTTSIEKHKLTSYLLDAQTKVVGLFEKIERDFIHLGIGKKMLSKEIHKLGAKLIGSGPNTPMPYAKNLPDRAIQPDNVLFVDLSRFRDKPDMAGEELYDIACEQAKQAGWEFGGQITGDLVGSCPHERIPNDKITPYITKGNKERLNSEGQKRHCILSCRLRSPDGYSKDS</sequence>
<proteinExistence type="predicted"/>
<evidence type="ECO:0000313" key="1">
    <source>
        <dbReference type="EMBL" id="OCL13973.1"/>
    </source>
</evidence>